<protein>
    <submittedName>
        <fullName evidence="2">Uncharacterized protein</fullName>
    </submittedName>
</protein>
<proteinExistence type="predicted"/>
<dbReference type="Gene3D" id="1.25.40.10">
    <property type="entry name" value="Tetratricopeptide repeat domain"/>
    <property type="match status" value="2"/>
</dbReference>
<keyword evidence="3" id="KW-1185">Reference proteome</keyword>
<feature type="region of interest" description="Disordered" evidence="1">
    <location>
        <begin position="333"/>
        <end position="354"/>
    </location>
</feature>
<reference evidence="2" key="3">
    <citation type="submission" date="2023-05" db="EMBL/GenBank/DDBJ databases">
        <authorList>
            <person name="Smith C.H."/>
        </authorList>
    </citation>
    <scope>NUCLEOTIDE SEQUENCE</scope>
    <source>
        <strain evidence="2">CHS0354</strain>
        <tissue evidence="2">Mantle</tissue>
    </source>
</reference>
<reference evidence="2" key="2">
    <citation type="journal article" date="2021" name="Genome Biol. Evol.">
        <title>Developing a high-quality reference genome for a parasitic bivalve with doubly uniparental inheritance (Bivalvia: Unionida).</title>
        <authorList>
            <person name="Smith C.H."/>
        </authorList>
    </citation>
    <scope>NUCLEOTIDE SEQUENCE</scope>
    <source>
        <strain evidence="2">CHS0354</strain>
        <tissue evidence="2">Mantle</tissue>
    </source>
</reference>
<name>A0AAE0TED6_9BIVA</name>
<dbReference type="Proteomes" id="UP001195483">
    <property type="component" value="Unassembled WGS sequence"/>
</dbReference>
<sequence length="875" mass="102307">MDEEAHFLQRFRRLYSSFNLKIQDDSKSKEKNYTRKRVQLKYAGDEFDSNTERTRTYNLLSFLQWEAGERENAQELNRKVLELQNKNIVALCNRVWMIREDGRLTEADKKLTEVEKLVKCNQDLLFQGKAELAYSYSAFGPFCFSQSVDMYTQLLEETANKEIDAEDLQLWKLDLGLIYRKYCNSGSILPKEDWKERNKDDYIKKAALLFTEVASANCPVRWKGRCLASLAELSFSIYTGIQVTKSQLELFPKEYADKDVETLLNLALEACMEDSHVLKVCGKYFKYLRKFDKAEELLRKSLSIRKNSFSHHHLALVLKKKLKFRIYEERKNRDRRNHENENRPKEYENCYDKKSPDNEILPTEEIIYRTSSNPSTHNQVERSDHYTCKISKTNVEIRSSKKNSQNNTSEMGRIEEGVVPADPVGGCAQQNQLSSPYLQCITDKPQNIPEHYQNMRKAIAKSFPYVFQIPNSEKEAVTEILYHLDKAIEFGNEWAAVEKGIVLRQIKEHKRAFESFLWTLNMKQLGTTMITVSCYEHLGACCRDIAKDEVNPEEKKTLEADAIKYFRKAIETIAYKASKELDFLKDVSMAYPTLKHMFQSQNGGIKTLKELVEVSKMLEKYGETLEFYEQIKALDEEQLKDPAIIRGEIEILLAKREFDQAAVLLDLQNCTKVKDEINKEFCMLVYLECAFHLINDKINQNAHRRFRQAFDIYGTEINREKTEFDIFFLYEEDIETNETQSLSLAFTLAKKLENFVPGESGLRMTCNSDNVNPGRKLRKEQTQQMDSSIHIVLIMESNDKPREALEYFIDIAQEIEKKKKSKLSLILMNECAYPLELSAFPKLNFDTKLLQCEDNFICWIRKFFFHLLGICDRKH</sequence>
<dbReference type="PANTHER" id="PTHR16253:SF0">
    <property type="entry name" value="TETRATRICOPEPTIDE REPEAT PROTEIN 22"/>
    <property type="match status" value="1"/>
</dbReference>
<comment type="caution">
    <text evidence="2">The sequence shown here is derived from an EMBL/GenBank/DDBJ whole genome shotgun (WGS) entry which is preliminary data.</text>
</comment>
<evidence type="ECO:0000313" key="2">
    <source>
        <dbReference type="EMBL" id="KAK3608434.1"/>
    </source>
</evidence>
<evidence type="ECO:0000256" key="1">
    <source>
        <dbReference type="SAM" id="MobiDB-lite"/>
    </source>
</evidence>
<reference evidence="2" key="1">
    <citation type="journal article" date="2021" name="Genome Biol. Evol.">
        <title>A High-Quality Reference Genome for a Parasitic Bivalve with Doubly Uniparental Inheritance (Bivalvia: Unionida).</title>
        <authorList>
            <person name="Smith C.H."/>
        </authorList>
    </citation>
    <scope>NUCLEOTIDE SEQUENCE</scope>
    <source>
        <strain evidence="2">CHS0354</strain>
    </source>
</reference>
<dbReference type="PANTHER" id="PTHR16253">
    <property type="entry name" value="TETRATRICOPEPTIDE REPEAT PROTEIN 22"/>
    <property type="match status" value="1"/>
</dbReference>
<dbReference type="SUPFAM" id="SSF48452">
    <property type="entry name" value="TPR-like"/>
    <property type="match status" value="1"/>
</dbReference>
<dbReference type="InterPro" id="IPR011990">
    <property type="entry name" value="TPR-like_helical_dom_sf"/>
</dbReference>
<dbReference type="EMBL" id="JAEAOA010002070">
    <property type="protein sequence ID" value="KAK3608434.1"/>
    <property type="molecule type" value="Genomic_DNA"/>
</dbReference>
<accession>A0AAE0TED6</accession>
<dbReference type="InterPro" id="IPR042342">
    <property type="entry name" value="TTC22"/>
</dbReference>
<organism evidence="2 3">
    <name type="scientific">Potamilus streckersoni</name>
    <dbReference type="NCBI Taxonomy" id="2493646"/>
    <lineage>
        <taxon>Eukaryota</taxon>
        <taxon>Metazoa</taxon>
        <taxon>Spiralia</taxon>
        <taxon>Lophotrochozoa</taxon>
        <taxon>Mollusca</taxon>
        <taxon>Bivalvia</taxon>
        <taxon>Autobranchia</taxon>
        <taxon>Heteroconchia</taxon>
        <taxon>Palaeoheterodonta</taxon>
        <taxon>Unionida</taxon>
        <taxon>Unionoidea</taxon>
        <taxon>Unionidae</taxon>
        <taxon>Ambleminae</taxon>
        <taxon>Lampsilini</taxon>
        <taxon>Potamilus</taxon>
    </lineage>
</organism>
<evidence type="ECO:0000313" key="3">
    <source>
        <dbReference type="Proteomes" id="UP001195483"/>
    </source>
</evidence>
<gene>
    <name evidence="2" type="ORF">CHS0354_035435</name>
</gene>
<dbReference type="AlphaFoldDB" id="A0AAE0TED6"/>